<dbReference type="InterPro" id="IPR006130">
    <property type="entry name" value="Asp/Orn_carbamoylTrfase"/>
</dbReference>
<dbReference type="Proteomes" id="UP000502248">
    <property type="component" value="Chromosome"/>
</dbReference>
<keyword evidence="7" id="KW-1185">Reference proteome</keyword>
<protein>
    <submittedName>
        <fullName evidence="6">Ornithine carbamoyltransferase</fullName>
    </submittedName>
</protein>
<dbReference type="PRINTS" id="PR00100">
    <property type="entry name" value="AOTCASE"/>
</dbReference>
<evidence type="ECO:0000259" key="5">
    <source>
        <dbReference type="Pfam" id="PF02729"/>
    </source>
</evidence>
<dbReference type="InterPro" id="IPR006131">
    <property type="entry name" value="Asp_carbamoyltransf_Asp/Orn-bd"/>
</dbReference>
<evidence type="ECO:0000313" key="6">
    <source>
        <dbReference type="EMBL" id="QJD87987.1"/>
    </source>
</evidence>
<reference evidence="6 7" key="1">
    <citation type="submission" date="2020-04" db="EMBL/GenBank/DDBJ databases">
        <title>Genome sequencing of novel species.</title>
        <authorList>
            <person name="Heo J."/>
            <person name="Kim S.-J."/>
            <person name="Kim J.-S."/>
            <person name="Hong S.-B."/>
            <person name="Kwon S.-W."/>
        </authorList>
    </citation>
    <scope>NUCLEOTIDE SEQUENCE [LARGE SCALE GENOMIC DNA]</scope>
    <source>
        <strain evidence="6 7">MFER-1</strain>
    </source>
</reference>
<evidence type="ECO:0000259" key="4">
    <source>
        <dbReference type="Pfam" id="PF00185"/>
    </source>
</evidence>
<comment type="similarity">
    <text evidence="3">Belongs to the aspartate/ornithine carbamoyltransferase superfamily.</text>
</comment>
<dbReference type="GO" id="GO:0004585">
    <property type="term" value="F:ornithine carbamoyltransferase activity"/>
    <property type="evidence" value="ECO:0007669"/>
    <property type="project" value="UniProtKB-ARBA"/>
</dbReference>
<dbReference type="EMBL" id="CP051680">
    <property type="protein sequence ID" value="QJD87987.1"/>
    <property type="molecule type" value="Genomic_DNA"/>
</dbReference>
<accession>A0A7Z2VRJ9</accession>
<dbReference type="AlphaFoldDB" id="A0A7Z2VRJ9"/>
<evidence type="ECO:0000256" key="1">
    <source>
        <dbReference type="ARBA" id="ARBA00003822"/>
    </source>
</evidence>
<evidence type="ECO:0000256" key="3">
    <source>
        <dbReference type="RuleBase" id="RU003634"/>
    </source>
</evidence>
<dbReference type="PRINTS" id="PR00102">
    <property type="entry name" value="OTCASE"/>
</dbReference>
<dbReference type="GO" id="GO:0016597">
    <property type="term" value="F:amino acid binding"/>
    <property type="evidence" value="ECO:0007669"/>
    <property type="project" value="InterPro"/>
</dbReference>
<evidence type="ECO:0000313" key="7">
    <source>
        <dbReference type="Proteomes" id="UP000502248"/>
    </source>
</evidence>
<dbReference type="PANTHER" id="PTHR45753:SF3">
    <property type="entry name" value="ORNITHINE TRANSCARBAMYLASE, MITOCHONDRIAL"/>
    <property type="match status" value="1"/>
</dbReference>
<gene>
    <name evidence="6" type="ORF">HH215_05175</name>
</gene>
<proteinExistence type="inferred from homology"/>
<organism evidence="6 7">
    <name type="scientific">Cohnella herbarum</name>
    <dbReference type="NCBI Taxonomy" id="2728023"/>
    <lineage>
        <taxon>Bacteria</taxon>
        <taxon>Bacillati</taxon>
        <taxon>Bacillota</taxon>
        <taxon>Bacilli</taxon>
        <taxon>Bacillales</taxon>
        <taxon>Paenibacillaceae</taxon>
        <taxon>Cohnella</taxon>
    </lineage>
</organism>
<dbReference type="GO" id="GO:0042450">
    <property type="term" value="P:L-arginine biosynthetic process via ornithine"/>
    <property type="evidence" value="ECO:0007669"/>
    <property type="project" value="TreeGrafter"/>
</dbReference>
<evidence type="ECO:0000256" key="2">
    <source>
        <dbReference type="ARBA" id="ARBA00022679"/>
    </source>
</evidence>
<dbReference type="PANTHER" id="PTHR45753">
    <property type="entry name" value="ORNITHINE CARBAMOYLTRANSFERASE, MITOCHONDRIAL"/>
    <property type="match status" value="1"/>
</dbReference>
<dbReference type="InterPro" id="IPR006132">
    <property type="entry name" value="Asp/Orn_carbamoyltranf_P-bd"/>
</dbReference>
<feature type="domain" description="Aspartate/ornithine carbamoyltransferase Asp/Orn-binding" evidence="4">
    <location>
        <begin position="145"/>
        <end position="277"/>
    </location>
</feature>
<dbReference type="InterPro" id="IPR002292">
    <property type="entry name" value="Orn/put_carbamltrans"/>
</dbReference>
<dbReference type="InterPro" id="IPR036901">
    <property type="entry name" value="Asp/Orn_carbamoylTrfase_sf"/>
</dbReference>
<dbReference type="KEGG" id="cheb:HH215_05175"/>
<feature type="domain" description="Aspartate/ornithine carbamoyltransferase carbamoyl-P binding" evidence="5">
    <location>
        <begin position="2"/>
        <end position="134"/>
    </location>
</feature>
<dbReference type="SUPFAM" id="SSF53671">
    <property type="entry name" value="Aspartate/ornithine carbamoyltransferase"/>
    <property type="match status" value="1"/>
</dbReference>
<dbReference type="Pfam" id="PF00185">
    <property type="entry name" value="OTCace"/>
    <property type="match status" value="1"/>
</dbReference>
<name>A0A7Z2VRJ9_9BACL</name>
<dbReference type="Pfam" id="PF02729">
    <property type="entry name" value="OTCace_N"/>
    <property type="match status" value="1"/>
</dbReference>
<dbReference type="Gene3D" id="3.40.50.1370">
    <property type="entry name" value="Aspartate/ornithine carbamoyltransferase"/>
    <property type="match status" value="2"/>
</dbReference>
<dbReference type="GO" id="GO:0019240">
    <property type="term" value="P:citrulline biosynthetic process"/>
    <property type="evidence" value="ECO:0007669"/>
    <property type="project" value="TreeGrafter"/>
</dbReference>
<comment type="function">
    <text evidence="1">Reversibly catalyzes the transfer of the carbamoyl group from carbamoyl phosphate (CP) to the N(epsilon) atom of ornithine (ORN) to produce L-citrulline.</text>
</comment>
<keyword evidence="2 3" id="KW-0808">Transferase</keyword>
<sequence length="287" mass="32732">MHFLNIDQLSEQQILGIFDAADQLKRNRNSSILSSRTFVLFFPESSIRTRLTFEKGIKDLGGDSILFPPETLDKRESLEDVMQYIQNWGDGVIVRHADFNKMKELAEQATIPVINAMSSVNHPCEIISDLYRISRMRSDYRKLVYTFVGPAGNICNSWRHIAQAMDLNFNHACVEGERLSLDNLNYRFHTELEAVLENSDIVLTDSLPAPFRTRAYIDRYQITLDRMKLANEGALLNPCPPFFRNEEVSDDAINSDYFAGHAFKRDLIHVQQAILLACLGINNPSGD</sequence>